<keyword evidence="5" id="KW-0560">Oxidoreductase</keyword>
<dbReference type="GO" id="GO:0010181">
    <property type="term" value="F:FMN binding"/>
    <property type="evidence" value="ECO:0007669"/>
    <property type="project" value="InterPro"/>
</dbReference>
<reference evidence="8 9" key="1">
    <citation type="journal article" date="2018" name="Mol. Biol. Evol.">
        <title>Broad Genomic Sampling Reveals a Smut Pathogenic Ancestry of the Fungal Clade Ustilaginomycotina.</title>
        <authorList>
            <person name="Kijpornyongpan T."/>
            <person name="Mondo S.J."/>
            <person name="Barry K."/>
            <person name="Sandor L."/>
            <person name="Lee J."/>
            <person name="Lipzen A."/>
            <person name="Pangilinan J."/>
            <person name="LaButti K."/>
            <person name="Hainaut M."/>
            <person name="Henrissat B."/>
            <person name="Grigoriev I.V."/>
            <person name="Spatafora J.W."/>
            <person name="Aime M.C."/>
        </authorList>
    </citation>
    <scope>NUCLEOTIDE SEQUENCE [LARGE SCALE GENOMIC DNA]</scope>
    <source>
        <strain evidence="8 9">MCA 5214</strain>
    </source>
</reference>
<name>A0A316V436_9BASI</name>
<evidence type="ECO:0000256" key="3">
    <source>
        <dbReference type="ARBA" id="ARBA00022643"/>
    </source>
</evidence>
<dbReference type="SUPFAM" id="SSF51395">
    <property type="entry name" value="FMN-linked oxidoreductases"/>
    <property type="match status" value="1"/>
</dbReference>
<dbReference type="GO" id="GO:0003959">
    <property type="term" value="F:NADPH dehydrogenase activity"/>
    <property type="evidence" value="ECO:0007669"/>
    <property type="project" value="InterPro"/>
</dbReference>
<dbReference type="InterPro" id="IPR044152">
    <property type="entry name" value="YqjM-like"/>
</dbReference>
<evidence type="ECO:0000313" key="9">
    <source>
        <dbReference type="Proteomes" id="UP000245884"/>
    </source>
</evidence>
<evidence type="ECO:0000313" key="8">
    <source>
        <dbReference type="EMBL" id="PWN30983.1"/>
    </source>
</evidence>
<dbReference type="GeneID" id="37031300"/>
<keyword evidence="2" id="KW-0285">Flavoprotein</keyword>
<evidence type="ECO:0000256" key="4">
    <source>
        <dbReference type="ARBA" id="ARBA00022857"/>
    </source>
</evidence>
<dbReference type="InterPro" id="IPR013785">
    <property type="entry name" value="Aldolase_TIM"/>
</dbReference>
<dbReference type="AlphaFoldDB" id="A0A316V436"/>
<dbReference type="OrthoDB" id="72788at2759"/>
<evidence type="ECO:0000256" key="2">
    <source>
        <dbReference type="ARBA" id="ARBA00022630"/>
    </source>
</evidence>
<protein>
    <submittedName>
        <fullName evidence="8">FMN-linked oxidoreductase</fullName>
    </submittedName>
</protein>
<dbReference type="Gene3D" id="3.20.20.70">
    <property type="entry name" value="Aldolase class I"/>
    <property type="match status" value="1"/>
</dbReference>
<keyword evidence="3" id="KW-0288">FMN</keyword>
<gene>
    <name evidence="8" type="ORF">BDZ90DRAFT_30244</name>
</gene>
<keyword evidence="9" id="KW-1185">Reference proteome</keyword>
<dbReference type="PANTHER" id="PTHR43303:SF4">
    <property type="entry name" value="NADPH DEHYDROGENASE C23G7.10C-RELATED"/>
    <property type="match status" value="1"/>
</dbReference>
<dbReference type="PANTHER" id="PTHR43303">
    <property type="entry name" value="NADPH DEHYDROGENASE C23G7.10C-RELATED"/>
    <property type="match status" value="1"/>
</dbReference>
<feature type="region of interest" description="Disordered" evidence="6">
    <location>
        <begin position="1"/>
        <end position="21"/>
    </location>
</feature>
<sequence>MSSSKIDFAHGQTDPAWSGSEPLGLKLESFVPTRLHHPPPGTVPEDTLPDGVQRPKLFEHLDLPHSKLRLKNRAVVSPMCQYSANNGHLTPYHLAHLGSFALHGAGTIMVEASGVTAAGRITPQDAGIYTDEHIASHASIVSSLKTFTEGLTVGLQLAHAGRKASTWSPFYRGEHKHAEYVTKEEGGWPDEVVGPSALAYGEGWLKAKELSNQEVKDVVKQFVEGARRAFKAGYDFVEIHSAHGYLLHSFLSPLSNHRTDEYGGSFENRTRLLHEIISAINSEFPNKSIWVRVSGTDFAENAGKGESWTLEETKKLASSLAKTGMVDVLDCSAGGLVSFQQIKPAPGYQRHLAAGVSKLGIPKSELTVMSVGMLEGATPEQPGSLAEEVLQSGDADLIALARGFLGNPAWVTFAGANLMGVKPAGSPQYHRSHPHKKSEDPHRPIPRAQNNN</sequence>
<dbReference type="Pfam" id="PF00724">
    <property type="entry name" value="Oxidored_FMN"/>
    <property type="match status" value="1"/>
</dbReference>
<dbReference type="GO" id="GO:0050661">
    <property type="term" value="F:NADP binding"/>
    <property type="evidence" value="ECO:0007669"/>
    <property type="project" value="InterPro"/>
</dbReference>
<feature type="region of interest" description="Disordered" evidence="6">
    <location>
        <begin position="424"/>
        <end position="452"/>
    </location>
</feature>
<evidence type="ECO:0000256" key="1">
    <source>
        <dbReference type="ARBA" id="ARBA00001917"/>
    </source>
</evidence>
<dbReference type="STRING" id="1569628.A0A316V436"/>
<keyword evidence="4" id="KW-0521">NADP</keyword>
<evidence type="ECO:0000256" key="6">
    <source>
        <dbReference type="SAM" id="MobiDB-lite"/>
    </source>
</evidence>
<proteinExistence type="predicted"/>
<evidence type="ECO:0000256" key="5">
    <source>
        <dbReference type="ARBA" id="ARBA00023002"/>
    </source>
</evidence>
<comment type="cofactor">
    <cofactor evidence="1">
        <name>FMN</name>
        <dbReference type="ChEBI" id="CHEBI:58210"/>
    </cofactor>
</comment>
<dbReference type="Proteomes" id="UP000245884">
    <property type="component" value="Unassembled WGS sequence"/>
</dbReference>
<dbReference type="InterPro" id="IPR001155">
    <property type="entry name" value="OxRdtase_FMN_N"/>
</dbReference>
<organism evidence="8 9">
    <name type="scientific">Jaminaea rosea</name>
    <dbReference type="NCBI Taxonomy" id="1569628"/>
    <lineage>
        <taxon>Eukaryota</taxon>
        <taxon>Fungi</taxon>
        <taxon>Dikarya</taxon>
        <taxon>Basidiomycota</taxon>
        <taxon>Ustilaginomycotina</taxon>
        <taxon>Exobasidiomycetes</taxon>
        <taxon>Microstromatales</taxon>
        <taxon>Microstromatales incertae sedis</taxon>
        <taxon>Jaminaea</taxon>
    </lineage>
</organism>
<dbReference type="EMBL" id="KZ819662">
    <property type="protein sequence ID" value="PWN30983.1"/>
    <property type="molecule type" value="Genomic_DNA"/>
</dbReference>
<evidence type="ECO:0000259" key="7">
    <source>
        <dbReference type="Pfam" id="PF00724"/>
    </source>
</evidence>
<feature type="domain" description="NADH:flavin oxidoreductase/NADH oxidase N-terminal" evidence="7">
    <location>
        <begin position="57"/>
        <end position="412"/>
    </location>
</feature>
<dbReference type="RefSeq" id="XP_025365595.1">
    <property type="nucleotide sequence ID" value="XM_025509477.1"/>
</dbReference>
<dbReference type="CDD" id="cd02932">
    <property type="entry name" value="OYE_YqiM_FMN"/>
    <property type="match status" value="1"/>
</dbReference>
<accession>A0A316V436</accession>